<feature type="non-terminal residue" evidence="1">
    <location>
        <position position="122"/>
    </location>
</feature>
<sequence length="122" mass="13971">RIFGRVGELVDQRLKVGSVAYLQHQQHQYLYYLVTKVLSNSKLLYSSITATIIQLKNLTIKHGVTKLALSRIGCGLDQMDWPIIKGFLQKHFKSINIKIKICHFKHMNVLSPAPASKVFKKH</sequence>
<accession>A0A6G0VSX2</accession>
<gene>
    <name evidence="1" type="ORF">FWK35_00037381</name>
</gene>
<dbReference type="InterPro" id="IPR050892">
    <property type="entry name" value="ADP-ribose_metab_enzymes"/>
</dbReference>
<comment type="caution">
    <text evidence="1">The sequence shown here is derived from an EMBL/GenBank/DDBJ whole genome shotgun (WGS) entry which is preliminary data.</text>
</comment>
<keyword evidence="2" id="KW-1185">Reference proteome</keyword>
<dbReference type="GO" id="GO:0140291">
    <property type="term" value="P:peptidyl-glutamate ADP-deribosylation"/>
    <property type="evidence" value="ECO:0007669"/>
    <property type="project" value="TreeGrafter"/>
</dbReference>
<evidence type="ECO:0008006" key="3">
    <source>
        <dbReference type="Google" id="ProtNLM"/>
    </source>
</evidence>
<dbReference type="PANTHER" id="PTHR12521:SF0">
    <property type="entry name" value="ADP-RIBOSE GLYCOHYDROLASE OARD1"/>
    <property type="match status" value="1"/>
</dbReference>
<dbReference type="OrthoDB" id="6629458at2759"/>
<dbReference type="InterPro" id="IPR043472">
    <property type="entry name" value="Macro_dom-like"/>
</dbReference>
<protein>
    <recommendedName>
        <fullName evidence="3">O-acetyl-ADP-ribose deacetylase 1-like</fullName>
    </recommendedName>
</protein>
<name>A0A6G0VSX2_APHCR</name>
<reference evidence="1 2" key="1">
    <citation type="submission" date="2019-08" db="EMBL/GenBank/DDBJ databases">
        <title>Whole genome of Aphis craccivora.</title>
        <authorList>
            <person name="Voronova N.V."/>
            <person name="Shulinski R.S."/>
            <person name="Bandarenka Y.V."/>
            <person name="Zhorov D.G."/>
            <person name="Warner D."/>
        </authorList>
    </citation>
    <scope>NUCLEOTIDE SEQUENCE [LARGE SCALE GENOMIC DNA]</scope>
    <source>
        <strain evidence="1">180601</strain>
        <tissue evidence="1">Whole Body</tissue>
    </source>
</reference>
<dbReference type="SUPFAM" id="SSF52949">
    <property type="entry name" value="Macro domain-like"/>
    <property type="match status" value="1"/>
</dbReference>
<evidence type="ECO:0000313" key="1">
    <source>
        <dbReference type="EMBL" id="KAF0707982.1"/>
    </source>
</evidence>
<evidence type="ECO:0000313" key="2">
    <source>
        <dbReference type="Proteomes" id="UP000478052"/>
    </source>
</evidence>
<organism evidence="1 2">
    <name type="scientific">Aphis craccivora</name>
    <name type="common">Cowpea aphid</name>
    <dbReference type="NCBI Taxonomy" id="307492"/>
    <lineage>
        <taxon>Eukaryota</taxon>
        <taxon>Metazoa</taxon>
        <taxon>Ecdysozoa</taxon>
        <taxon>Arthropoda</taxon>
        <taxon>Hexapoda</taxon>
        <taxon>Insecta</taxon>
        <taxon>Pterygota</taxon>
        <taxon>Neoptera</taxon>
        <taxon>Paraneoptera</taxon>
        <taxon>Hemiptera</taxon>
        <taxon>Sternorrhyncha</taxon>
        <taxon>Aphidomorpha</taxon>
        <taxon>Aphidoidea</taxon>
        <taxon>Aphididae</taxon>
        <taxon>Aphidini</taxon>
        <taxon>Aphis</taxon>
        <taxon>Aphis</taxon>
    </lineage>
</organism>
<dbReference type="Proteomes" id="UP000478052">
    <property type="component" value="Unassembled WGS sequence"/>
</dbReference>
<dbReference type="Gene3D" id="3.40.220.10">
    <property type="entry name" value="Leucine Aminopeptidase, subunit E, domain 1"/>
    <property type="match status" value="1"/>
</dbReference>
<proteinExistence type="predicted"/>
<dbReference type="PANTHER" id="PTHR12521">
    <property type="entry name" value="PROTEIN C6ORF130"/>
    <property type="match status" value="1"/>
</dbReference>
<feature type="non-terminal residue" evidence="1">
    <location>
        <position position="1"/>
    </location>
</feature>
<dbReference type="EMBL" id="VUJU01012323">
    <property type="protein sequence ID" value="KAF0707982.1"/>
    <property type="molecule type" value="Genomic_DNA"/>
</dbReference>
<dbReference type="AlphaFoldDB" id="A0A6G0VSX2"/>